<dbReference type="EMBL" id="CP076132">
    <property type="protein sequence ID" value="QWG00560.1"/>
    <property type="molecule type" value="Genomic_DNA"/>
</dbReference>
<feature type="coiled-coil region" evidence="1">
    <location>
        <begin position="159"/>
        <end position="193"/>
    </location>
</feature>
<evidence type="ECO:0000313" key="3">
    <source>
        <dbReference type="Proteomes" id="UP000678679"/>
    </source>
</evidence>
<keyword evidence="1" id="KW-0175">Coiled coil</keyword>
<protein>
    <submittedName>
        <fullName evidence="2">Uncharacterized protein</fullName>
    </submittedName>
</protein>
<evidence type="ECO:0000313" key="2">
    <source>
        <dbReference type="EMBL" id="QWG00560.1"/>
    </source>
</evidence>
<keyword evidence="3" id="KW-1185">Reference proteome</keyword>
<organism evidence="2 3">
    <name type="scientific">Flammeovirga yaeyamensis</name>
    <dbReference type="NCBI Taxonomy" id="367791"/>
    <lineage>
        <taxon>Bacteria</taxon>
        <taxon>Pseudomonadati</taxon>
        <taxon>Bacteroidota</taxon>
        <taxon>Cytophagia</taxon>
        <taxon>Cytophagales</taxon>
        <taxon>Flammeovirgaceae</taxon>
        <taxon>Flammeovirga</taxon>
    </lineage>
</organism>
<name>A0AAX1N338_9BACT</name>
<dbReference type="AlphaFoldDB" id="A0AAX1N338"/>
<evidence type="ECO:0000256" key="1">
    <source>
        <dbReference type="SAM" id="Coils"/>
    </source>
</evidence>
<accession>A0AAX1N338</accession>
<dbReference type="KEGG" id="fya:KMW28_12950"/>
<gene>
    <name evidence="2" type="ORF">KMW28_12950</name>
</gene>
<proteinExistence type="predicted"/>
<dbReference type="Proteomes" id="UP000678679">
    <property type="component" value="Chromosome 1"/>
</dbReference>
<sequence length="217" mass="24897">MQLSKLTEAQLLDRAQIIYTNAVTVESIRKELELSGYDAKKIEEGKTFFEEASNIKKENDQKDLEVKQLSEEYKMKSAQLSDTYKAHRDALKRMFKNEATTYKALGLDIVMKTKSIDFINETDKLYSALLANEEVLEKIKMIRLNTDIINETKSLINEVALLRSRIFQLKAEAQNLTQTKKEKINDLKAKMNEIILVAEVALKGQDQMLEAFGVVVR</sequence>
<reference evidence="2 3" key="1">
    <citation type="submission" date="2021-05" db="EMBL/GenBank/DDBJ databases">
        <title>Comparative genomic studies on the polysaccharide-degrading batcterial strains of the Flammeovirga genus.</title>
        <authorList>
            <person name="Zewei F."/>
            <person name="Zheng Z."/>
            <person name="Yu L."/>
            <person name="Ruyue G."/>
            <person name="Yanhong M."/>
            <person name="Yuanyuan C."/>
            <person name="Jingyan G."/>
            <person name="Wenjun H."/>
        </authorList>
    </citation>
    <scope>NUCLEOTIDE SEQUENCE [LARGE SCALE GENOMIC DNA]</scope>
    <source>
        <strain evidence="2 3">NBRC:100898</strain>
    </source>
</reference>
<dbReference type="RefSeq" id="WP_169663048.1">
    <property type="nucleotide sequence ID" value="NZ_CP076132.1"/>
</dbReference>